<dbReference type="Proteomes" id="UP000663671">
    <property type="component" value="Chromosome 3"/>
</dbReference>
<dbReference type="AlphaFoldDB" id="A0A8A1MK56"/>
<reference evidence="1" key="1">
    <citation type="submission" date="2021-01" db="EMBL/GenBank/DDBJ databases">
        <title>Chromosome-level genome assembly of a human fungal pathogen reveals clustering of transcriptionally co-regulated genes.</title>
        <authorList>
            <person name="Voorhies M."/>
            <person name="Cohen S."/>
            <person name="Shea T.P."/>
            <person name="Petrus S."/>
            <person name="Munoz J.F."/>
            <person name="Poplawski S."/>
            <person name="Goldman W.E."/>
            <person name="Michael T."/>
            <person name="Cuomo C.A."/>
            <person name="Sil A."/>
            <person name="Beyhan S."/>
        </authorList>
    </citation>
    <scope>NUCLEOTIDE SEQUENCE</scope>
    <source>
        <strain evidence="1">WU24</strain>
    </source>
</reference>
<dbReference type="EMBL" id="CP069115">
    <property type="protein sequence ID" value="QSS65500.1"/>
    <property type="molecule type" value="Genomic_DNA"/>
</dbReference>
<organism evidence="1 2">
    <name type="scientific">Ajellomyces capsulatus</name>
    <name type="common">Darling's disease fungus</name>
    <name type="synonym">Histoplasma capsulatum</name>
    <dbReference type="NCBI Taxonomy" id="5037"/>
    <lineage>
        <taxon>Eukaryota</taxon>
        <taxon>Fungi</taxon>
        <taxon>Dikarya</taxon>
        <taxon>Ascomycota</taxon>
        <taxon>Pezizomycotina</taxon>
        <taxon>Eurotiomycetes</taxon>
        <taxon>Eurotiomycetidae</taxon>
        <taxon>Onygenales</taxon>
        <taxon>Ajellomycetaceae</taxon>
        <taxon>Histoplasma</taxon>
    </lineage>
</organism>
<protein>
    <submittedName>
        <fullName evidence="1">Uncharacterized protein</fullName>
    </submittedName>
</protein>
<gene>
    <name evidence="1" type="ORF">I7I51_06344</name>
</gene>
<name>A0A8A1MK56_AJECA</name>
<dbReference type="VEuPathDB" id="FungiDB:I7I51_06344"/>
<sequence>MKKSNQLWSTTQSDLEGEQVLRKVYAVCYEQTPAHYIDSLDIPGADALVLLNMDLATHCIFPQYDAISYWITTARLKATANRRKSARTFHAQRRESSRMDDILVTDIRVTLSGCELVQKLWDMIRIGLFASVTAINPGQCGFKLKSVVIWKVKAERWLELLNDPPMGRYMTGS</sequence>
<accession>A0A8A1MK56</accession>
<proteinExistence type="predicted"/>
<evidence type="ECO:0000313" key="2">
    <source>
        <dbReference type="Proteomes" id="UP000663671"/>
    </source>
</evidence>
<evidence type="ECO:0000313" key="1">
    <source>
        <dbReference type="EMBL" id="QSS65500.1"/>
    </source>
</evidence>